<organism evidence="2 3">
    <name type="scientific">Thauera phenolivorans</name>
    <dbReference type="NCBI Taxonomy" id="1792543"/>
    <lineage>
        <taxon>Bacteria</taxon>
        <taxon>Pseudomonadati</taxon>
        <taxon>Pseudomonadota</taxon>
        <taxon>Betaproteobacteria</taxon>
        <taxon>Rhodocyclales</taxon>
        <taxon>Zoogloeaceae</taxon>
        <taxon>Thauera</taxon>
    </lineage>
</organism>
<reference evidence="2 3" key="1">
    <citation type="journal article" date="2020" name="Biotechnol. Biofuels">
        <title>New insights from the biogas microbiome by comprehensive genome-resolved metagenomics of nearly 1600 species originating from multiple anaerobic digesters.</title>
        <authorList>
            <person name="Campanaro S."/>
            <person name="Treu L."/>
            <person name="Rodriguez-R L.M."/>
            <person name="Kovalovszki A."/>
            <person name="Ziels R.M."/>
            <person name="Maus I."/>
            <person name="Zhu X."/>
            <person name="Kougias P.G."/>
            <person name="Basile A."/>
            <person name="Luo G."/>
            <person name="Schluter A."/>
            <person name="Konstantinidis K.T."/>
            <person name="Angelidaki I."/>
        </authorList>
    </citation>
    <scope>NUCLEOTIDE SEQUENCE [LARGE SCALE GENOMIC DNA]</scope>
    <source>
        <strain evidence="2">AS06rmzACSIP_256</strain>
    </source>
</reference>
<evidence type="ECO:0000313" key="3">
    <source>
        <dbReference type="Proteomes" id="UP000536534"/>
    </source>
</evidence>
<protein>
    <submittedName>
        <fullName evidence="2">Uncharacterized protein</fullName>
    </submittedName>
</protein>
<evidence type="ECO:0000313" key="2">
    <source>
        <dbReference type="EMBL" id="NLF53645.1"/>
    </source>
</evidence>
<feature type="signal peptide" evidence="1">
    <location>
        <begin position="1"/>
        <end position="17"/>
    </location>
</feature>
<accession>A0A7X7LV43</accession>
<comment type="caution">
    <text evidence="2">The sequence shown here is derived from an EMBL/GenBank/DDBJ whole genome shotgun (WGS) entry which is preliminary data.</text>
</comment>
<sequence length="99" mass="10090">MSAFSLAVMAVCSSSMAAASSATPAKLYIGYYVEDAANNPEDPTVGGVLLKVPPHGGRFSGLMPFSFVGCEAGMDIGTVGGTRVGTDLRGEWKGKVDGT</sequence>
<keyword evidence="1" id="KW-0732">Signal</keyword>
<evidence type="ECO:0000256" key="1">
    <source>
        <dbReference type="SAM" id="SignalP"/>
    </source>
</evidence>
<name>A0A7X7LV43_9RHOO</name>
<feature type="non-terminal residue" evidence="2">
    <location>
        <position position="99"/>
    </location>
</feature>
<gene>
    <name evidence="2" type="ORF">GX576_04460</name>
</gene>
<dbReference type="Proteomes" id="UP000536534">
    <property type="component" value="Unassembled WGS sequence"/>
</dbReference>
<dbReference type="EMBL" id="JAAYYV010000114">
    <property type="protein sequence ID" value="NLF53645.1"/>
    <property type="molecule type" value="Genomic_DNA"/>
</dbReference>
<dbReference type="AlphaFoldDB" id="A0A7X7LV43"/>
<proteinExistence type="predicted"/>
<feature type="chain" id="PRO_5030603090" evidence="1">
    <location>
        <begin position="18"/>
        <end position="99"/>
    </location>
</feature>